<proteinExistence type="predicted"/>
<gene>
    <name evidence="1" type="ORF">BKA67DRAFT_417122</name>
</gene>
<dbReference type="RefSeq" id="XP_045953319.1">
    <property type="nucleotide sequence ID" value="XM_046096789.1"/>
</dbReference>
<reference evidence="1" key="1">
    <citation type="journal article" date="2021" name="Nat. Commun.">
        <title>Genetic determinants of endophytism in the Arabidopsis root mycobiome.</title>
        <authorList>
            <person name="Mesny F."/>
            <person name="Miyauchi S."/>
            <person name="Thiergart T."/>
            <person name="Pickel B."/>
            <person name="Atanasova L."/>
            <person name="Karlsson M."/>
            <person name="Huettel B."/>
            <person name="Barry K.W."/>
            <person name="Haridas S."/>
            <person name="Chen C."/>
            <person name="Bauer D."/>
            <person name="Andreopoulos W."/>
            <person name="Pangilinan J."/>
            <person name="LaButti K."/>
            <person name="Riley R."/>
            <person name="Lipzen A."/>
            <person name="Clum A."/>
            <person name="Drula E."/>
            <person name="Henrissat B."/>
            <person name="Kohler A."/>
            <person name="Grigoriev I.V."/>
            <person name="Martin F.M."/>
            <person name="Hacquard S."/>
        </authorList>
    </citation>
    <scope>NUCLEOTIDE SEQUENCE</scope>
    <source>
        <strain evidence="1">MPI-SDFR-AT-0073</strain>
    </source>
</reference>
<comment type="caution">
    <text evidence="1">The sequence shown here is derived from an EMBL/GenBank/DDBJ whole genome shotgun (WGS) entry which is preliminary data.</text>
</comment>
<organism evidence="1 2">
    <name type="scientific">Truncatella angustata</name>
    <dbReference type="NCBI Taxonomy" id="152316"/>
    <lineage>
        <taxon>Eukaryota</taxon>
        <taxon>Fungi</taxon>
        <taxon>Dikarya</taxon>
        <taxon>Ascomycota</taxon>
        <taxon>Pezizomycotina</taxon>
        <taxon>Sordariomycetes</taxon>
        <taxon>Xylariomycetidae</taxon>
        <taxon>Amphisphaeriales</taxon>
        <taxon>Sporocadaceae</taxon>
        <taxon>Truncatella</taxon>
    </lineage>
</organism>
<name>A0A9P8UCX8_9PEZI</name>
<evidence type="ECO:0000313" key="2">
    <source>
        <dbReference type="Proteomes" id="UP000758603"/>
    </source>
</evidence>
<dbReference type="EMBL" id="JAGPXC010000009">
    <property type="protein sequence ID" value="KAH6646805.1"/>
    <property type="molecule type" value="Genomic_DNA"/>
</dbReference>
<evidence type="ECO:0000313" key="1">
    <source>
        <dbReference type="EMBL" id="KAH6646805.1"/>
    </source>
</evidence>
<keyword evidence="2" id="KW-1185">Reference proteome</keyword>
<dbReference type="Proteomes" id="UP000758603">
    <property type="component" value="Unassembled WGS sequence"/>
</dbReference>
<dbReference type="GeneID" id="70125681"/>
<sequence>MKSQRQGARTSWSNVNARMQSQQWMLGFETPSFRALWFSEQDFEEWIQTRLSRYQEGIPMDLRRRNTKVEGTVARWSEEYIMMAVYVKNALGFDNLRESLVRQSMPGRTLLVAGGLRKGHGGPDLAGTDCILMLAFFSRERLWSLLELCLGGELADKLCLLFPSVHLTPVTTKEFRNIVMQSSLFPGMNSHSVQGHLLFELGIPQWAQKRLVT</sequence>
<protein>
    <submittedName>
        <fullName evidence="1">Uncharacterized protein</fullName>
    </submittedName>
</protein>
<accession>A0A9P8UCX8</accession>
<dbReference type="AlphaFoldDB" id="A0A9P8UCX8"/>